<organism evidence="2 3">
    <name type="scientific">Streptomyces glaucus</name>
    <dbReference type="NCBI Taxonomy" id="284029"/>
    <lineage>
        <taxon>Bacteria</taxon>
        <taxon>Bacillati</taxon>
        <taxon>Actinomycetota</taxon>
        <taxon>Actinomycetes</taxon>
        <taxon>Kitasatosporales</taxon>
        <taxon>Streptomycetaceae</taxon>
        <taxon>Streptomyces</taxon>
    </lineage>
</organism>
<name>A0ABP5WU98_9ACTN</name>
<gene>
    <name evidence="2" type="ORF">GCM10010421_23120</name>
</gene>
<dbReference type="InterPro" id="IPR052183">
    <property type="entry name" value="IS_Transposase"/>
</dbReference>
<evidence type="ECO:0008006" key="4">
    <source>
        <dbReference type="Google" id="ProtNLM"/>
    </source>
</evidence>
<feature type="region of interest" description="Disordered" evidence="1">
    <location>
        <begin position="60"/>
        <end position="106"/>
    </location>
</feature>
<dbReference type="PANTHER" id="PTHR35528:SF3">
    <property type="entry name" value="BLL1675 PROTEIN"/>
    <property type="match status" value="1"/>
</dbReference>
<keyword evidence="3" id="KW-1185">Reference proteome</keyword>
<reference evidence="3" key="1">
    <citation type="journal article" date="2019" name="Int. J. Syst. Evol. Microbiol.">
        <title>The Global Catalogue of Microorganisms (GCM) 10K type strain sequencing project: providing services to taxonomists for standard genome sequencing and annotation.</title>
        <authorList>
            <consortium name="The Broad Institute Genomics Platform"/>
            <consortium name="The Broad Institute Genome Sequencing Center for Infectious Disease"/>
            <person name="Wu L."/>
            <person name="Ma J."/>
        </authorList>
    </citation>
    <scope>NUCLEOTIDE SEQUENCE [LARGE SCALE GENOMIC DNA]</scope>
    <source>
        <strain evidence="3">JCM 6922</strain>
    </source>
</reference>
<evidence type="ECO:0000313" key="2">
    <source>
        <dbReference type="EMBL" id="GAA2433489.1"/>
    </source>
</evidence>
<accession>A0ABP5WU98</accession>
<protein>
    <recommendedName>
        <fullName evidence="4">DDE domain-containing protein</fullName>
    </recommendedName>
</protein>
<evidence type="ECO:0000313" key="3">
    <source>
        <dbReference type="Proteomes" id="UP001500460"/>
    </source>
</evidence>
<proteinExistence type="predicted"/>
<evidence type="ECO:0000256" key="1">
    <source>
        <dbReference type="SAM" id="MobiDB-lite"/>
    </source>
</evidence>
<dbReference type="Proteomes" id="UP001500460">
    <property type="component" value="Unassembled WGS sequence"/>
</dbReference>
<dbReference type="PANTHER" id="PTHR35528">
    <property type="entry name" value="BLL1675 PROTEIN"/>
    <property type="match status" value="1"/>
</dbReference>
<dbReference type="EMBL" id="BAAATK010000011">
    <property type="protein sequence ID" value="GAA2433489.1"/>
    <property type="molecule type" value="Genomic_DNA"/>
</dbReference>
<sequence>MPRVIATDKLRSYRAAHREVMPRVEHRRSKYLNNRVENSHQLTGSRKTLCRPDVPSTFALGDLNPGDGENVPGGPDGRLAAVCRPCAPHPQELPGGARNHGTSPTR</sequence>
<comment type="caution">
    <text evidence="2">The sequence shown here is derived from an EMBL/GenBank/DDBJ whole genome shotgun (WGS) entry which is preliminary data.</text>
</comment>